<dbReference type="PANTHER" id="PTHR12192">
    <property type="entry name" value="CATION TRANSPORT PROTEIN CHAC-RELATED"/>
    <property type="match status" value="1"/>
</dbReference>
<dbReference type="AlphaFoldDB" id="A0A086Y4B4"/>
<dbReference type="Gene3D" id="3.10.490.10">
    <property type="entry name" value="Gamma-glutamyl cyclotransferase-like"/>
    <property type="match status" value="1"/>
</dbReference>
<dbReference type="PANTHER" id="PTHR12192:SF2">
    <property type="entry name" value="GLUTATHIONE-SPECIFIC GAMMA-GLUTAMYLCYCLOTRANSFERASE 2"/>
    <property type="match status" value="1"/>
</dbReference>
<dbReference type="InterPro" id="IPR036568">
    <property type="entry name" value="GGCT-like_sf"/>
</dbReference>
<dbReference type="eggNOG" id="COG3703">
    <property type="taxonomic scope" value="Bacteria"/>
</dbReference>
<dbReference type="STRING" id="1105367.CG50_13095"/>
<reference evidence="3 4" key="1">
    <citation type="submission" date="2014-03" db="EMBL/GenBank/DDBJ databases">
        <title>Genome of Paenirhodobacter enshiensis DW2-9.</title>
        <authorList>
            <person name="Wang D."/>
            <person name="Wang G."/>
        </authorList>
    </citation>
    <scope>NUCLEOTIDE SEQUENCE [LARGE SCALE GENOMIC DNA]</scope>
    <source>
        <strain evidence="3 4">DW2-9</strain>
    </source>
</reference>
<protein>
    <recommendedName>
        <fullName evidence="1">glutathione-specific gamma-glutamylcyclotransferase</fullName>
        <ecNumber evidence="1">4.3.2.7</ecNumber>
    </recommendedName>
</protein>
<name>A0A086Y4B4_9RHOB</name>
<dbReference type="GO" id="GO:0005737">
    <property type="term" value="C:cytoplasm"/>
    <property type="evidence" value="ECO:0007669"/>
    <property type="project" value="TreeGrafter"/>
</dbReference>
<evidence type="ECO:0000313" key="4">
    <source>
        <dbReference type="Proteomes" id="UP000028824"/>
    </source>
</evidence>
<evidence type="ECO:0000256" key="2">
    <source>
        <dbReference type="ARBA" id="ARBA00023239"/>
    </source>
</evidence>
<dbReference type="GO" id="GO:0061928">
    <property type="term" value="F:glutathione specific gamma-glutamylcyclotransferase activity"/>
    <property type="evidence" value="ECO:0007669"/>
    <property type="project" value="UniProtKB-EC"/>
</dbReference>
<dbReference type="SUPFAM" id="SSF110857">
    <property type="entry name" value="Gamma-glutamyl cyclotransferase-like"/>
    <property type="match status" value="1"/>
</dbReference>
<dbReference type="Pfam" id="PF04752">
    <property type="entry name" value="ChaC"/>
    <property type="match status" value="1"/>
</dbReference>
<dbReference type="GO" id="GO:0006751">
    <property type="term" value="P:glutathione catabolic process"/>
    <property type="evidence" value="ECO:0007669"/>
    <property type="project" value="InterPro"/>
</dbReference>
<sequence length="179" mass="19507">MSAPVWIFAYGSLIWNPGFAPAETRRARLQGWRRSFCMRSVCFRGTPEAPGLVLALDADAGASCTGLALRVADHEAETVLAEVRARELVTDAYLERRLPLQDEHGANLEAIAYVIDPAGPQYCALDPEEQARIIASSRGARGENRDYLWVTAHHLAGLGLPDPELEALAQRVRALSAEG</sequence>
<keyword evidence="4" id="KW-1185">Reference proteome</keyword>
<dbReference type="GO" id="GO:0016740">
    <property type="term" value="F:transferase activity"/>
    <property type="evidence" value="ECO:0007669"/>
    <property type="project" value="UniProtKB-KW"/>
</dbReference>
<dbReference type="EC" id="4.3.2.7" evidence="1"/>
<dbReference type="InterPro" id="IPR006840">
    <property type="entry name" value="ChaC"/>
</dbReference>
<organism evidence="3 4">
    <name type="scientific">Paenirhodobacter enshiensis</name>
    <dbReference type="NCBI Taxonomy" id="1105367"/>
    <lineage>
        <taxon>Bacteria</taxon>
        <taxon>Pseudomonadati</taxon>
        <taxon>Pseudomonadota</taxon>
        <taxon>Alphaproteobacteria</taxon>
        <taxon>Rhodobacterales</taxon>
        <taxon>Rhodobacter group</taxon>
        <taxon>Paenirhodobacter</taxon>
    </lineage>
</organism>
<dbReference type="Proteomes" id="UP000028824">
    <property type="component" value="Unassembled WGS sequence"/>
</dbReference>
<dbReference type="RefSeq" id="WP_036635768.1">
    <property type="nucleotide sequence ID" value="NZ_JFZB01000005.1"/>
</dbReference>
<keyword evidence="3" id="KW-0808">Transferase</keyword>
<dbReference type="OrthoDB" id="9795692at2"/>
<accession>A0A086Y4B4</accession>
<proteinExistence type="predicted"/>
<gene>
    <name evidence="3" type="ORF">CG50_13095</name>
</gene>
<dbReference type="EMBL" id="JFZB01000005">
    <property type="protein sequence ID" value="KFI29114.1"/>
    <property type="molecule type" value="Genomic_DNA"/>
</dbReference>
<keyword evidence="2" id="KW-0456">Lyase</keyword>
<dbReference type="CDD" id="cd06661">
    <property type="entry name" value="GGCT_like"/>
    <property type="match status" value="1"/>
</dbReference>
<dbReference type="InterPro" id="IPR013024">
    <property type="entry name" value="GGCT-like"/>
</dbReference>
<evidence type="ECO:0000313" key="3">
    <source>
        <dbReference type="EMBL" id="KFI29114.1"/>
    </source>
</evidence>
<comment type="caution">
    <text evidence="3">The sequence shown here is derived from an EMBL/GenBank/DDBJ whole genome shotgun (WGS) entry which is preliminary data.</text>
</comment>
<evidence type="ECO:0000256" key="1">
    <source>
        <dbReference type="ARBA" id="ARBA00012344"/>
    </source>
</evidence>